<evidence type="ECO:0000256" key="1">
    <source>
        <dbReference type="SAM" id="Phobius"/>
    </source>
</evidence>
<evidence type="ECO:0000313" key="2">
    <source>
        <dbReference type="EMBL" id="KAG7086214.1"/>
    </source>
</evidence>
<dbReference type="PANTHER" id="PTHR12242">
    <property type="entry name" value="OS02G0130600 PROTEIN-RELATED"/>
    <property type="match status" value="1"/>
</dbReference>
<keyword evidence="1" id="KW-0472">Membrane</keyword>
<keyword evidence="1" id="KW-1133">Transmembrane helix</keyword>
<proteinExistence type="predicted"/>
<evidence type="ECO:0000313" key="3">
    <source>
        <dbReference type="Proteomes" id="UP001049176"/>
    </source>
</evidence>
<gene>
    <name evidence="2" type="ORF">E1B28_002180</name>
</gene>
<dbReference type="Proteomes" id="UP001049176">
    <property type="component" value="Chromosome 10"/>
</dbReference>
<dbReference type="GO" id="GO:0016020">
    <property type="term" value="C:membrane"/>
    <property type="evidence" value="ECO:0007669"/>
    <property type="project" value="TreeGrafter"/>
</dbReference>
<dbReference type="PANTHER" id="PTHR12242:SF1">
    <property type="entry name" value="MYND-TYPE DOMAIN-CONTAINING PROTEIN"/>
    <property type="match status" value="1"/>
</dbReference>
<feature type="transmembrane region" description="Helical" evidence="1">
    <location>
        <begin position="150"/>
        <end position="171"/>
    </location>
</feature>
<dbReference type="EMBL" id="CM032190">
    <property type="protein sequence ID" value="KAG7086214.1"/>
    <property type="molecule type" value="Genomic_DNA"/>
</dbReference>
<feature type="transmembrane region" description="Helical" evidence="1">
    <location>
        <begin position="217"/>
        <end position="240"/>
    </location>
</feature>
<feature type="transmembrane region" description="Helical" evidence="1">
    <location>
        <begin position="32"/>
        <end position="55"/>
    </location>
</feature>
<reference evidence="2" key="1">
    <citation type="journal article" date="2021" name="Genome Biol. Evol.">
        <title>The assembled and annotated genome of the fairy-ring fungus Marasmius oreades.</title>
        <authorList>
            <person name="Hiltunen M."/>
            <person name="Ament-Velasquez S.L."/>
            <person name="Johannesson H."/>
        </authorList>
    </citation>
    <scope>NUCLEOTIDE SEQUENCE</scope>
    <source>
        <strain evidence="2">03SP1</strain>
    </source>
</reference>
<dbReference type="KEGG" id="more:E1B28_002180"/>
<dbReference type="RefSeq" id="XP_043002685.1">
    <property type="nucleotide sequence ID" value="XM_043159087.1"/>
</dbReference>
<keyword evidence="3" id="KW-1185">Reference proteome</keyword>
<dbReference type="AlphaFoldDB" id="A0A9P7RMC5"/>
<feature type="transmembrane region" description="Helical" evidence="1">
    <location>
        <begin position="114"/>
        <end position="138"/>
    </location>
</feature>
<organism evidence="2 3">
    <name type="scientific">Marasmius oreades</name>
    <name type="common">fairy-ring Marasmius</name>
    <dbReference type="NCBI Taxonomy" id="181124"/>
    <lineage>
        <taxon>Eukaryota</taxon>
        <taxon>Fungi</taxon>
        <taxon>Dikarya</taxon>
        <taxon>Basidiomycota</taxon>
        <taxon>Agaricomycotina</taxon>
        <taxon>Agaricomycetes</taxon>
        <taxon>Agaricomycetidae</taxon>
        <taxon>Agaricales</taxon>
        <taxon>Marasmiineae</taxon>
        <taxon>Marasmiaceae</taxon>
        <taxon>Marasmius</taxon>
    </lineage>
</organism>
<sequence length="281" mass="32087">MPKPNTRQLFGVSDPVFDSSCKLVTSPFFSSAVLATIRLMVALYTMTTLIVILVMDGEDGKTAGRDFSYFTQLTYIGICAYYWASFVQTASYEWRRRKGKIGYLLQRWPKFLQVLHLILGTTIVNYPILVTLVFWVLLADSRTLGTPTLVWRNVSIHALNSVFCLFEVLFTHSPRPRWIFLIFTVLILGGYCGLAYVTKKTQGFYTYSFLNPDKGPILAVYLVGIAVAECIIFALVWGLMSLRQRMFPVKETRERLEDAREDHGSLGRIRSEDEKGSWENV</sequence>
<dbReference type="OrthoDB" id="419711at2759"/>
<accession>A0A9P7RMC5</accession>
<name>A0A9P7RMC5_9AGAR</name>
<feature type="transmembrane region" description="Helical" evidence="1">
    <location>
        <begin position="75"/>
        <end position="94"/>
    </location>
</feature>
<protein>
    <submittedName>
        <fullName evidence="2">Uncharacterized protein</fullName>
    </submittedName>
</protein>
<keyword evidence="1" id="KW-0812">Transmembrane</keyword>
<feature type="transmembrane region" description="Helical" evidence="1">
    <location>
        <begin position="178"/>
        <end position="197"/>
    </location>
</feature>
<comment type="caution">
    <text evidence="2">The sequence shown here is derived from an EMBL/GenBank/DDBJ whole genome shotgun (WGS) entry which is preliminary data.</text>
</comment>
<dbReference type="GeneID" id="66071256"/>